<accession>A0A9N9NJG5</accession>
<sequence length="41" mass="4501">MWESKNNILNVIKGVFGDISGNPPIVTSIDASEKKNKNDKV</sequence>
<gene>
    <name evidence="1" type="ORF">ALEPTO_LOCUS12827</name>
</gene>
<dbReference type="Proteomes" id="UP000789508">
    <property type="component" value="Unassembled WGS sequence"/>
</dbReference>
<keyword evidence="2" id="KW-1185">Reference proteome</keyword>
<proteinExistence type="predicted"/>
<protein>
    <submittedName>
        <fullName evidence="1">2361_t:CDS:1</fullName>
    </submittedName>
</protein>
<organism evidence="1 2">
    <name type="scientific">Ambispora leptoticha</name>
    <dbReference type="NCBI Taxonomy" id="144679"/>
    <lineage>
        <taxon>Eukaryota</taxon>
        <taxon>Fungi</taxon>
        <taxon>Fungi incertae sedis</taxon>
        <taxon>Mucoromycota</taxon>
        <taxon>Glomeromycotina</taxon>
        <taxon>Glomeromycetes</taxon>
        <taxon>Archaeosporales</taxon>
        <taxon>Ambisporaceae</taxon>
        <taxon>Ambispora</taxon>
    </lineage>
</organism>
<dbReference type="AlphaFoldDB" id="A0A9N9NJG5"/>
<name>A0A9N9NJG5_9GLOM</name>
<evidence type="ECO:0000313" key="2">
    <source>
        <dbReference type="Proteomes" id="UP000789508"/>
    </source>
</evidence>
<comment type="caution">
    <text evidence="1">The sequence shown here is derived from an EMBL/GenBank/DDBJ whole genome shotgun (WGS) entry which is preliminary data.</text>
</comment>
<dbReference type="EMBL" id="CAJVPS010033471">
    <property type="protein sequence ID" value="CAG8737257.1"/>
    <property type="molecule type" value="Genomic_DNA"/>
</dbReference>
<reference evidence="1" key="1">
    <citation type="submission" date="2021-06" db="EMBL/GenBank/DDBJ databases">
        <authorList>
            <person name="Kallberg Y."/>
            <person name="Tangrot J."/>
            <person name="Rosling A."/>
        </authorList>
    </citation>
    <scope>NUCLEOTIDE SEQUENCE</scope>
    <source>
        <strain evidence="1">FL130A</strain>
    </source>
</reference>
<evidence type="ECO:0000313" key="1">
    <source>
        <dbReference type="EMBL" id="CAG8737257.1"/>
    </source>
</evidence>